<reference evidence="1" key="1">
    <citation type="submission" date="2020-04" db="EMBL/GenBank/DDBJ databases">
        <title>Deep metagenomics examines the oral microbiome during advanced dental caries in children, revealing novel taxa and co-occurrences with host molecules.</title>
        <authorList>
            <person name="Baker J.L."/>
            <person name="Morton J.T."/>
            <person name="Dinis M."/>
            <person name="Alvarez R."/>
            <person name="Tran N.C."/>
            <person name="Knight R."/>
            <person name="Edlund A."/>
        </authorList>
    </citation>
    <scope>NUCLEOTIDE SEQUENCE</scope>
    <source>
        <strain evidence="1">JCVI_32_bin.14</strain>
    </source>
</reference>
<organism evidence="1 2">
    <name type="scientific">Dialister invisus</name>
    <dbReference type="NCBI Taxonomy" id="218538"/>
    <lineage>
        <taxon>Bacteria</taxon>
        <taxon>Bacillati</taxon>
        <taxon>Bacillota</taxon>
        <taxon>Negativicutes</taxon>
        <taxon>Veillonellales</taxon>
        <taxon>Veillonellaceae</taxon>
        <taxon>Dialister</taxon>
    </lineage>
</organism>
<comment type="caution">
    <text evidence="1">The sequence shown here is derived from an EMBL/GenBank/DDBJ whole genome shotgun (WGS) entry which is preliminary data.</text>
</comment>
<proteinExistence type="predicted"/>
<sequence>MKEININGQLLYVAHPYGGKEENVRRAGECLRKLKKMYPYQTLFSPLHNWDWDSYDADHQAKPMQDCLTVLKKCDAIVLCGMWRKSMGCMQEYAASCVLGIPAFELDTFGVREIR</sequence>
<dbReference type="Proteomes" id="UP000757890">
    <property type="component" value="Unassembled WGS sequence"/>
</dbReference>
<protein>
    <recommendedName>
        <fullName evidence="3">DUF4406 domain-containing protein</fullName>
    </recommendedName>
</protein>
<dbReference type="AlphaFoldDB" id="A0A930B8Q9"/>
<accession>A0A930B8Q9</accession>
<evidence type="ECO:0008006" key="3">
    <source>
        <dbReference type="Google" id="ProtNLM"/>
    </source>
</evidence>
<gene>
    <name evidence="1" type="ORF">HXL70_08515</name>
</gene>
<dbReference type="EMBL" id="JABZMK010000091">
    <property type="protein sequence ID" value="MBF1130061.1"/>
    <property type="molecule type" value="Genomic_DNA"/>
</dbReference>
<dbReference type="Gene3D" id="3.40.50.10400">
    <property type="entry name" value="Hypothetical protein PA1492"/>
    <property type="match status" value="1"/>
</dbReference>
<name>A0A930B8Q9_9FIRM</name>
<evidence type="ECO:0000313" key="1">
    <source>
        <dbReference type="EMBL" id="MBF1130061.1"/>
    </source>
</evidence>
<evidence type="ECO:0000313" key="2">
    <source>
        <dbReference type="Proteomes" id="UP000757890"/>
    </source>
</evidence>